<name>A0AAV5X2F3_9BILA</name>
<dbReference type="EMBL" id="BTSY01000217">
    <property type="protein sequence ID" value="GMT37652.1"/>
    <property type="molecule type" value="Genomic_DNA"/>
</dbReference>
<comment type="caution">
    <text evidence="2">The sequence shown here is derived from an EMBL/GenBank/DDBJ whole genome shotgun (WGS) entry which is preliminary data.</text>
</comment>
<proteinExistence type="predicted"/>
<evidence type="ECO:0000313" key="1">
    <source>
        <dbReference type="EMBL" id="GMT09143.1"/>
    </source>
</evidence>
<evidence type="ECO:0000313" key="2">
    <source>
        <dbReference type="EMBL" id="GMT37652.1"/>
    </source>
</evidence>
<feature type="non-terminal residue" evidence="2">
    <location>
        <position position="1"/>
    </location>
</feature>
<gene>
    <name evidence="2" type="ORF">PFISCL1PPCAC_28949</name>
    <name evidence="1" type="ORF">PFISCL1PPCAC_440</name>
</gene>
<accession>A0AAV5X2F3</accession>
<keyword evidence="3" id="KW-1185">Reference proteome</keyword>
<sequence>PDYRFNINCSSVWPSLTISSEKNLRKEPEHAFSRFSKAVSASVHSVLLQIARNSSAVKIETRIVEEIWREKLREE</sequence>
<dbReference type="Proteomes" id="UP001432322">
    <property type="component" value="Unassembled WGS sequence"/>
</dbReference>
<evidence type="ECO:0000313" key="3">
    <source>
        <dbReference type="Proteomes" id="UP001432322"/>
    </source>
</evidence>
<dbReference type="AlphaFoldDB" id="A0AAV5X2F3"/>
<protein>
    <submittedName>
        <fullName evidence="2">Uncharacterized protein</fullName>
    </submittedName>
</protein>
<reference evidence="2" key="1">
    <citation type="submission" date="2023-10" db="EMBL/GenBank/DDBJ databases">
        <title>Genome assembly of Pristionchus species.</title>
        <authorList>
            <person name="Yoshida K."/>
            <person name="Sommer R.J."/>
        </authorList>
    </citation>
    <scope>NUCLEOTIDE SEQUENCE</scope>
    <source>
        <strain evidence="2">RS5133</strain>
    </source>
</reference>
<dbReference type="EMBL" id="BTSY01000001">
    <property type="protein sequence ID" value="GMT09143.1"/>
    <property type="molecule type" value="Genomic_DNA"/>
</dbReference>
<organism evidence="2 3">
    <name type="scientific">Pristionchus fissidentatus</name>
    <dbReference type="NCBI Taxonomy" id="1538716"/>
    <lineage>
        <taxon>Eukaryota</taxon>
        <taxon>Metazoa</taxon>
        <taxon>Ecdysozoa</taxon>
        <taxon>Nematoda</taxon>
        <taxon>Chromadorea</taxon>
        <taxon>Rhabditida</taxon>
        <taxon>Rhabditina</taxon>
        <taxon>Diplogasteromorpha</taxon>
        <taxon>Diplogasteroidea</taxon>
        <taxon>Neodiplogasteridae</taxon>
        <taxon>Pristionchus</taxon>
    </lineage>
</organism>